<dbReference type="Proteomes" id="UP001630127">
    <property type="component" value="Unassembled WGS sequence"/>
</dbReference>
<dbReference type="GO" id="GO:0005524">
    <property type="term" value="F:ATP binding"/>
    <property type="evidence" value="ECO:0007669"/>
    <property type="project" value="UniProtKB-KW"/>
</dbReference>
<dbReference type="GO" id="GO:0051607">
    <property type="term" value="P:defense response to virus"/>
    <property type="evidence" value="ECO:0007669"/>
    <property type="project" value="UniProtKB-ARBA"/>
</dbReference>
<dbReference type="InterPro" id="IPR038005">
    <property type="entry name" value="RX-like_CC"/>
</dbReference>
<reference evidence="11 12" key="1">
    <citation type="submission" date="2024-11" db="EMBL/GenBank/DDBJ databases">
        <title>A near-complete genome assembly of Cinchona calisaya.</title>
        <authorList>
            <person name="Lian D.C."/>
            <person name="Zhao X.W."/>
            <person name="Wei L."/>
        </authorList>
    </citation>
    <scope>NUCLEOTIDE SEQUENCE [LARGE SCALE GENOMIC DNA]</scope>
    <source>
        <tissue evidence="11">Nenye</tissue>
    </source>
</reference>
<feature type="domain" description="Disease resistance R13L4/SHOC-2-like LRR" evidence="10">
    <location>
        <begin position="567"/>
        <end position="895"/>
    </location>
</feature>
<dbReference type="Pfam" id="PF00931">
    <property type="entry name" value="NB-ARC"/>
    <property type="match status" value="1"/>
</dbReference>
<dbReference type="PRINTS" id="PR00364">
    <property type="entry name" value="DISEASERSIST"/>
</dbReference>
<keyword evidence="5" id="KW-0611">Plant defense</keyword>
<evidence type="ECO:0000259" key="7">
    <source>
        <dbReference type="Pfam" id="PF00931"/>
    </source>
</evidence>
<evidence type="ECO:0000256" key="6">
    <source>
        <dbReference type="ARBA" id="ARBA00022840"/>
    </source>
</evidence>
<dbReference type="Pfam" id="PF23559">
    <property type="entry name" value="WHD_DRP"/>
    <property type="match status" value="1"/>
</dbReference>
<comment type="caution">
    <text evidence="11">The sequence shown here is derived from an EMBL/GenBank/DDBJ whole genome shotgun (WGS) entry which is preliminary data.</text>
</comment>
<evidence type="ECO:0000256" key="1">
    <source>
        <dbReference type="ARBA" id="ARBA00008894"/>
    </source>
</evidence>
<evidence type="ECO:0000313" key="11">
    <source>
        <dbReference type="EMBL" id="KAL3506662.1"/>
    </source>
</evidence>
<evidence type="ECO:0000256" key="3">
    <source>
        <dbReference type="ARBA" id="ARBA00022737"/>
    </source>
</evidence>
<dbReference type="InterPro" id="IPR036388">
    <property type="entry name" value="WH-like_DNA-bd_sf"/>
</dbReference>
<dbReference type="FunFam" id="3.40.50.300:FF:001091">
    <property type="entry name" value="Probable disease resistance protein At1g61300"/>
    <property type="match status" value="1"/>
</dbReference>
<keyword evidence="12" id="KW-1185">Reference proteome</keyword>
<dbReference type="InterPro" id="IPR042197">
    <property type="entry name" value="Apaf_helical"/>
</dbReference>
<accession>A0ABD2YK16</accession>
<dbReference type="InterPro" id="IPR027417">
    <property type="entry name" value="P-loop_NTPase"/>
</dbReference>
<dbReference type="Gene3D" id="1.10.8.430">
    <property type="entry name" value="Helical domain of apoptotic protease-activating factors"/>
    <property type="match status" value="1"/>
</dbReference>
<evidence type="ECO:0000256" key="2">
    <source>
        <dbReference type="ARBA" id="ARBA00022614"/>
    </source>
</evidence>
<comment type="similarity">
    <text evidence="1">Belongs to the disease resistance NB-LRR family.</text>
</comment>
<feature type="domain" description="Disease resistance N-terminal" evidence="8">
    <location>
        <begin position="5"/>
        <end position="87"/>
    </location>
</feature>
<name>A0ABD2YK16_9GENT</name>
<protein>
    <submittedName>
        <fullName evidence="11">Uncharacterized protein</fullName>
    </submittedName>
</protein>
<keyword evidence="4" id="KW-0547">Nucleotide-binding</keyword>
<dbReference type="Gene3D" id="1.10.10.10">
    <property type="entry name" value="Winged helix-like DNA-binding domain superfamily/Winged helix DNA-binding domain"/>
    <property type="match status" value="1"/>
</dbReference>
<dbReference type="Gene3D" id="1.20.5.4130">
    <property type="match status" value="1"/>
</dbReference>
<dbReference type="InterPro" id="IPR044974">
    <property type="entry name" value="Disease_R_plants"/>
</dbReference>
<gene>
    <name evidence="11" type="ORF">ACH5RR_032044</name>
</gene>
<keyword evidence="6" id="KW-0067">ATP-binding</keyword>
<sequence>MAETAVFFLLEKLTLLLEEELKMVMGFKEEVEYIKDELERMTAFLRVADAAEESDPELKVWVKQVRDVTYDIEAILDKCTLHLMQNELPHCNTLYIFFTKILRSIKSLRFSYKIGCEIQSIKSRINNVADGHQRYRNKFNIPDHGLNLLVVNNAMYERRDDALLLEEVDLIGIEWRKTELIGLIKEKNSPFKVVSVVGMGGLGKTTLVKKVYDEAAFKKNFQSHAWVTFSQSFKIEELLKGLLQQLFDEIKQPVSQEVNTMNCNQLKVIIKQFLRQRRYLLVFDDIWSTHAWDSIKLALPNNIFGSCVIITTRLIDVASYSSKQSDGYIYEMKPLSIGEAWSLFCQKTFEGSSCPSHLRELSMSILKRCAGLPLAIVAISGVLATKSASKIDDWVMLNQSLGAELEGNDRLESVKLILSLSFNDLPYYLKSCLLYLTIYPEDYVIEKNNLIRIWVTEGFVRPKDGRTMEEVAEGYLNELVNRNLIHVVRYNDDGSFKSGCLHDFLREILLSKSRDQNFVITTTGQHTIWPNKVRHLSIHGKLSNLQLKRCGAQLHSLHAFGMEGTQSMSNLLVMLNNCRMLKVLDLRGASLEVVPKVVFKLFHLRYLSLRSTKVKSIPRSIVRLQKLETLDLKDTYITELPSEILHLQHLRHLLVYRHVEYSYLPFDCILGFKALKGIGKLASLQKLSFIEATLGSDIFEQLEMMKELRRVSILKLRKEDGMPLCKSLQMLHKVRAISLSSIKEDEIIDLQYISSPPPFLQRLYLNGRLARFPKWIQYLHSLVKIYFRWSQLEEDPLEYLQELPNLVHLEFLVGYLGSELCFKAGKFQKLQLLNLDKVEPMRIVIIEKGAMTNLEKLIIQRCNFLESVPIGIEWLSNMKYLEFLICQMVSSSKYNNMVKTTKKLPTFLKYTTLIGRMVVGRLIH</sequence>
<dbReference type="SUPFAM" id="SSF52540">
    <property type="entry name" value="P-loop containing nucleoside triphosphate hydrolases"/>
    <property type="match status" value="1"/>
</dbReference>
<evidence type="ECO:0000259" key="8">
    <source>
        <dbReference type="Pfam" id="PF18052"/>
    </source>
</evidence>
<evidence type="ECO:0000256" key="4">
    <source>
        <dbReference type="ARBA" id="ARBA00022741"/>
    </source>
</evidence>
<dbReference type="Gene3D" id="3.80.10.10">
    <property type="entry name" value="Ribonuclease Inhibitor"/>
    <property type="match status" value="1"/>
</dbReference>
<dbReference type="Gene3D" id="3.40.50.300">
    <property type="entry name" value="P-loop containing nucleotide triphosphate hydrolases"/>
    <property type="match status" value="1"/>
</dbReference>
<dbReference type="InterPro" id="IPR032675">
    <property type="entry name" value="LRR_dom_sf"/>
</dbReference>
<dbReference type="FunFam" id="1.10.10.10:FF:000322">
    <property type="entry name" value="Probable disease resistance protein At1g63360"/>
    <property type="match status" value="1"/>
</dbReference>
<dbReference type="EMBL" id="JBJUIK010000013">
    <property type="protein sequence ID" value="KAL3506662.1"/>
    <property type="molecule type" value="Genomic_DNA"/>
</dbReference>
<dbReference type="AlphaFoldDB" id="A0ABD2YK16"/>
<dbReference type="PANTHER" id="PTHR23155:SF1205">
    <property type="entry name" value="DISEASE RESISTANCE PROTEIN RPM1"/>
    <property type="match status" value="1"/>
</dbReference>
<keyword evidence="3" id="KW-0677">Repeat</keyword>
<dbReference type="InterPro" id="IPR058922">
    <property type="entry name" value="WHD_DRP"/>
</dbReference>
<dbReference type="InterPro" id="IPR002182">
    <property type="entry name" value="NB-ARC"/>
</dbReference>
<dbReference type="InterPro" id="IPR041118">
    <property type="entry name" value="Rx_N"/>
</dbReference>
<dbReference type="Pfam" id="PF18052">
    <property type="entry name" value="Rx_N"/>
    <property type="match status" value="1"/>
</dbReference>
<dbReference type="PANTHER" id="PTHR23155">
    <property type="entry name" value="DISEASE RESISTANCE PROTEIN RP"/>
    <property type="match status" value="1"/>
</dbReference>
<evidence type="ECO:0000259" key="9">
    <source>
        <dbReference type="Pfam" id="PF23559"/>
    </source>
</evidence>
<evidence type="ECO:0000313" key="12">
    <source>
        <dbReference type="Proteomes" id="UP001630127"/>
    </source>
</evidence>
<evidence type="ECO:0000259" key="10">
    <source>
        <dbReference type="Pfam" id="PF23598"/>
    </source>
</evidence>
<dbReference type="Pfam" id="PF23598">
    <property type="entry name" value="LRR_14"/>
    <property type="match status" value="1"/>
</dbReference>
<dbReference type="CDD" id="cd14798">
    <property type="entry name" value="RX-CC_like"/>
    <property type="match status" value="1"/>
</dbReference>
<keyword evidence="2" id="KW-0433">Leucine-rich repeat</keyword>
<dbReference type="InterPro" id="IPR055414">
    <property type="entry name" value="LRR_R13L4/SHOC2-like"/>
</dbReference>
<evidence type="ECO:0000256" key="5">
    <source>
        <dbReference type="ARBA" id="ARBA00022821"/>
    </source>
</evidence>
<proteinExistence type="inferred from homology"/>
<feature type="domain" description="NB-ARC" evidence="7">
    <location>
        <begin position="181"/>
        <end position="352"/>
    </location>
</feature>
<organism evidence="11 12">
    <name type="scientific">Cinchona calisaya</name>
    <dbReference type="NCBI Taxonomy" id="153742"/>
    <lineage>
        <taxon>Eukaryota</taxon>
        <taxon>Viridiplantae</taxon>
        <taxon>Streptophyta</taxon>
        <taxon>Embryophyta</taxon>
        <taxon>Tracheophyta</taxon>
        <taxon>Spermatophyta</taxon>
        <taxon>Magnoliopsida</taxon>
        <taxon>eudicotyledons</taxon>
        <taxon>Gunneridae</taxon>
        <taxon>Pentapetalae</taxon>
        <taxon>asterids</taxon>
        <taxon>lamiids</taxon>
        <taxon>Gentianales</taxon>
        <taxon>Rubiaceae</taxon>
        <taxon>Cinchonoideae</taxon>
        <taxon>Cinchoneae</taxon>
        <taxon>Cinchona</taxon>
    </lineage>
</organism>
<dbReference type="SUPFAM" id="SSF52058">
    <property type="entry name" value="L domain-like"/>
    <property type="match status" value="1"/>
</dbReference>
<feature type="domain" description="Disease resistance protein winged helix" evidence="9">
    <location>
        <begin position="438"/>
        <end position="508"/>
    </location>
</feature>